<evidence type="ECO:0008006" key="5">
    <source>
        <dbReference type="Google" id="ProtNLM"/>
    </source>
</evidence>
<organism evidence="3 4">
    <name type="scientific">Candidatus Kerfeldbacteria bacterium RIFCSPHIGHO2_12_FULL_48_17</name>
    <dbReference type="NCBI Taxonomy" id="1798542"/>
    <lineage>
        <taxon>Bacteria</taxon>
        <taxon>Candidatus Kerfeldiibacteriota</taxon>
    </lineage>
</organism>
<dbReference type="EMBL" id="MHKD01000042">
    <property type="protein sequence ID" value="OGY81699.1"/>
    <property type="molecule type" value="Genomic_DNA"/>
</dbReference>
<dbReference type="Pfam" id="PF13196">
    <property type="entry name" value="DUF4012"/>
    <property type="match status" value="1"/>
</dbReference>
<name>A0A1G2AZ11_9BACT</name>
<reference evidence="3 4" key="1">
    <citation type="journal article" date="2016" name="Nat. Commun.">
        <title>Thousands of microbial genomes shed light on interconnected biogeochemical processes in an aquifer system.</title>
        <authorList>
            <person name="Anantharaman K."/>
            <person name="Brown C.T."/>
            <person name="Hug L.A."/>
            <person name="Sharon I."/>
            <person name="Castelle C.J."/>
            <person name="Probst A.J."/>
            <person name="Thomas B.C."/>
            <person name="Singh A."/>
            <person name="Wilkins M.J."/>
            <person name="Karaoz U."/>
            <person name="Brodie E.L."/>
            <person name="Williams K.H."/>
            <person name="Hubbard S.S."/>
            <person name="Banfield J.F."/>
        </authorList>
    </citation>
    <scope>NUCLEOTIDE SEQUENCE [LARGE SCALE GENOMIC DNA]</scope>
</reference>
<protein>
    <recommendedName>
        <fullName evidence="5">DUF4012 domain-containing protein</fullName>
    </recommendedName>
</protein>
<dbReference type="STRING" id="1798542.A3F54_01400"/>
<evidence type="ECO:0000256" key="2">
    <source>
        <dbReference type="SAM" id="Phobius"/>
    </source>
</evidence>
<sequence length="672" mass="75229">MTNFLHHVADSDISGSKHPSGSKKSRKQQSEHRIIMKKKKKLSFMKKAGLFLIVFIVLSFVLVLANYQNALAAYQAALRGQDEIVRAQGLIEQQNLNDAVAALASAQAEFDAALVSVDKMKVLKLIPLVSRQVNATENILVAGSQLSSSLLKFVKFGDEILAVVQEDSDVSLDAISPEQKRQILKKMHESPPELQGAKADLDLAVLAMEKIPEYGLLSSIKKASDTVKEKLPLIQSVIDQAVPAMEALPAIVGYPNEKTYLFLLQNNTELRPTGGFIGTYGTLKLYNGDIALFETDNIYNIDEKSKGKNFKAPPWQISKYIGGTEWFLRDSNWSPDFHEAAQLATELYHLEDGPEERLDGVISVTPTFIQSLLELTGPITVSGVEFTSENLIDVLQYEVEVDFYKRGLSEAERKAIIGELANSIMDHVMALPKERWKDLWLTFQNDVNQKHILISLEDDHVQSLVEAQGWSGELKQTNGDFLMVVDANLASLKTDQVMERTVNYTLSDDKEQGLVSNVEIHYKHNGKFDWKTTRYRTYTRVYVPQGSQLLDSGGVMENDKLHGAKPGEVEVIDELGKTSFGAFISIEPGQEGVLSFRYTLPERVQEQIEGDGYTLLVQKQSGTLEHGLNVVFDLGKRILEWKPLDISQDDGDNKIRFSTDLSVDREFFIKLR</sequence>
<dbReference type="InterPro" id="IPR025101">
    <property type="entry name" value="DUF4012"/>
</dbReference>
<dbReference type="Proteomes" id="UP000176952">
    <property type="component" value="Unassembled WGS sequence"/>
</dbReference>
<keyword evidence="2" id="KW-0812">Transmembrane</keyword>
<feature type="region of interest" description="Disordered" evidence="1">
    <location>
        <begin position="1"/>
        <end position="32"/>
    </location>
</feature>
<evidence type="ECO:0000313" key="4">
    <source>
        <dbReference type="Proteomes" id="UP000176952"/>
    </source>
</evidence>
<proteinExistence type="predicted"/>
<comment type="caution">
    <text evidence="3">The sequence shown here is derived from an EMBL/GenBank/DDBJ whole genome shotgun (WGS) entry which is preliminary data.</text>
</comment>
<evidence type="ECO:0000313" key="3">
    <source>
        <dbReference type="EMBL" id="OGY81699.1"/>
    </source>
</evidence>
<keyword evidence="2" id="KW-1133">Transmembrane helix</keyword>
<accession>A0A1G2AZ11</accession>
<dbReference type="AlphaFoldDB" id="A0A1G2AZ11"/>
<evidence type="ECO:0000256" key="1">
    <source>
        <dbReference type="SAM" id="MobiDB-lite"/>
    </source>
</evidence>
<keyword evidence="2" id="KW-0472">Membrane</keyword>
<feature type="transmembrane region" description="Helical" evidence="2">
    <location>
        <begin position="48"/>
        <end position="67"/>
    </location>
</feature>
<gene>
    <name evidence="3" type="ORF">A3F54_01400</name>
</gene>